<sequence length="393" mass="41129">MRLLVRSLGSPVPQEVRCTAGQSVGELLAALATGEDEGELQQDRHKLVYRGRVLHDPAVKLCDVVTDGGVLVLLPRRSVAPCPPPPEPTRGPTLREINAAIRDDLAAQGPGRLEAAEAAARREGQAAGGGAGGLGAGLPDVQALEQALLSGEMGALRAYLDQLQEALRGAEGLAATGGGAGGAAAGNGEPTLAAALDLMFNLGGAPGGQAAAQHGEEEGGTDEEEEEDDEGSEEGTEDLEEEEEYTDEEEDEEEEEGASEEEEEHGGQLAPPQVPDPDSRLLAELMEMGFPEPLCRNALLMGRNRFEPALEWLLEHAEDPAAAEPLSDAQLARLYGRGPRRAGPPVDQGALAMLQDMGFDRQQAEQALRTFNNSLNAATSWLLNLGALAAAAP</sequence>
<dbReference type="InterPro" id="IPR000626">
    <property type="entry name" value="Ubiquitin-like_dom"/>
</dbReference>
<dbReference type="SMART" id="SM00165">
    <property type="entry name" value="UBA"/>
    <property type="match status" value="2"/>
</dbReference>
<dbReference type="GO" id="GO:0031593">
    <property type="term" value="F:polyubiquitin modification-dependent protein binding"/>
    <property type="evidence" value="ECO:0007669"/>
    <property type="project" value="UniProtKB-ARBA"/>
</dbReference>
<reference evidence="4 5" key="1">
    <citation type="journal article" date="2018" name="Plant J.">
        <title>Genome sequences of Chlorella sorokiniana UTEX 1602 and Micractinium conductrix SAG 241.80: implications to maltose excretion by a green alga.</title>
        <authorList>
            <person name="Arriola M.B."/>
            <person name="Velmurugan N."/>
            <person name="Zhang Y."/>
            <person name="Plunkett M.H."/>
            <person name="Hondzo H."/>
            <person name="Barney B.M."/>
        </authorList>
    </citation>
    <scope>NUCLEOTIDE SEQUENCE [LARGE SCALE GENOMIC DNA]</scope>
    <source>
        <strain evidence="5">UTEX 1602</strain>
    </source>
</reference>
<dbReference type="PROSITE" id="PS50030">
    <property type="entry name" value="UBA"/>
    <property type="match status" value="2"/>
</dbReference>
<dbReference type="PROSITE" id="PS50053">
    <property type="entry name" value="UBIQUITIN_2"/>
    <property type="match status" value="1"/>
</dbReference>
<dbReference type="STRING" id="3076.A0A2P6TWS7"/>
<dbReference type="InterPro" id="IPR052476">
    <property type="entry name" value="UBAC1"/>
</dbReference>
<keyword evidence="4" id="KW-0378">Hydrolase</keyword>
<feature type="domain" description="Ubiquitin-like" evidence="3">
    <location>
        <begin position="1"/>
        <end position="56"/>
    </location>
</feature>
<dbReference type="OrthoDB" id="336240at2759"/>
<dbReference type="AlphaFoldDB" id="A0A2P6TWS7"/>
<evidence type="ECO:0000259" key="3">
    <source>
        <dbReference type="PROSITE" id="PS50053"/>
    </source>
</evidence>
<dbReference type="PANTHER" id="PTHR46738:SF1">
    <property type="entry name" value="UBIQUITIN-ASSOCIATED DOMAIN-CONTAINING PROTEIN 1"/>
    <property type="match status" value="1"/>
</dbReference>
<keyword evidence="5" id="KW-1185">Reference proteome</keyword>
<evidence type="ECO:0000259" key="2">
    <source>
        <dbReference type="PROSITE" id="PS50030"/>
    </source>
</evidence>
<feature type="domain" description="UBA" evidence="2">
    <location>
        <begin position="345"/>
        <end position="385"/>
    </location>
</feature>
<name>A0A2P6TWS7_CHLSO</name>
<feature type="domain" description="UBA" evidence="2">
    <location>
        <begin position="276"/>
        <end position="316"/>
    </location>
</feature>
<comment type="caution">
    <text evidence="4">The sequence shown here is derived from an EMBL/GenBank/DDBJ whole genome shotgun (WGS) entry which is preliminary data.</text>
</comment>
<dbReference type="Proteomes" id="UP000239899">
    <property type="component" value="Unassembled WGS sequence"/>
</dbReference>
<protein>
    <submittedName>
        <fullName evidence="4">Ubiquitin carboxyl-terminal hydrolase</fullName>
    </submittedName>
</protein>
<dbReference type="Pfam" id="PF00627">
    <property type="entry name" value="UBA"/>
    <property type="match status" value="1"/>
</dbReference>
<dbReference type="SUPFAM" id="SSF54236">
    <property type="entry name" value="Ubiquitin-like"/>
    <property type="match status" value="1"/>
</dbReference>
<dbReference type="InterPro" id="IPR015940">
    <property type="entry name" value="UBA"/>
</dbReference>
<evidence type="ECO:0000313" key="4">
    <source>
        <dbReference type="EMBL" id="PRW58516.1"/>
    </source>
</evidence>
<gene>
    <name evidence="4" type="ORF">C2E21_3183</name>
</gene>
<dbReference type="InterPro" id="IPR009060">
    <property type="entry name" value="UBA-like_sf"/>
</dbReference>
<proteinExistence type="predicted"/>
<dbReference type="GO" id="GO:0016787">
    <property type="term" value="F:hydrolase activity"/>
    <property type="evidence" value="ECO:0007669"/>
    <property type="project" value="UniProtKB-KW"/>
</dbReference>
<accession>A0A2P6TWS7</accession>
<dbReference type="EMBL" id="LHPG02000005">
    <property type="protein sequence ID" value="PRW58516.1"/>
    <property type="molecule type" value="Genomic_DNA"/>
</dbReference>
<feature type="region of interest" description="Disordered" evidence="1">
    <location>
        <begin position="205"/>
        <end position="278"/>
    </location>
</feature>
<dbReference type="GO" id="GO:0000151">
    <property type="term" value="C:ubiquitin ligase complex"/>
    <property type="evidence" value="ECO:0007669"/>
    <property type="project" value="TreeGrafter"/>
</dbReference>
<dbReference type="Gene3D" id="1.10.8.10">
    <property type="entry name" value="DNA helicase RuvA subunit, C-terminal domain"/>
    <property type="match status" value="2"/>
</dbReference>
<dbReference type="PANTHER" id="PTHR46738">
    <property type="entry name" value="UBIQUITIN-ASSOCIATED DOMAIN-CONTAINING PROTEIN 1"/>
    <property type="match status" value="1"/>
</dbReference>
<evidence type="ECO:0000256" key="1">
    <source>
        <dbReference type="SAM" id="MobiDB-lite"/>
    </source>
</evidence>
<dbReference type="Pfam" id="PF22562">
    <property type="entry name" value="UBA_7"/>
    <property type="match status" value="1"/>
</dbReference>
<organism evidence="4 5">
    <name type="scientific">Chlorella sorokiniana</name>
    <name type="common">Freshwater green alga</name>
    <dbReference type="NCBI Taxonomy" id="3076"/>
    <lineage>
        <taxon>Eukaryota</taxon>
        <taxon>Viridiplantae</taxon>
        <taxon>Chlorophyta</taxon>
        <taxon>core chlorophytes</taxon>
        <taxon>Trebouxiophyceae</taxon>
        <taxon>Chlorellales</taxon>
        <taxon>Chlorellaceae</taxon>
        <taxon>Chlorella clade</taxon>
        <taxon>Chlorella</taxon>
    </lineage>
</organism>
<evidence type="ECO:0000313" key="5">
    <source>
        <dbReference type="Proteomes" id="UP000239899"/>
    </source>
</evidence>
<feature type="compositionally biased region" description="Acidic residues" evidence="1">
    <location>
        <begin position="218"/>
        <end position="264"/>
    </location>
</feature>
<dbReference type="InterPro" id="IPR029071">
    <property type="entry name" value="Ubiquitin-like_domsf"/>
</dbReference>
<dbReference type="SUPFAM" id="SSF46934">
    <property type="entry name" value="UBA-like"/>
    <property type="match status" value="2"/>
</dbReference>